<organism evidence="1 2">
    <name type="scientific">Paraburkholderia steynii</name>
    <dbReference type="NCBI Taxonomy" id="1245441"/>
    <lineage>
        <taxon>Bacteria</taxon>
        <taxon>Pseudomonadati</taxon>
        <taxon>Pseudomonadota</taxon>
        <taxon>Betaproteobacteria</taxon>
        <taxon>Burkholderiales</taxon>
        <taxon>Burkholderiaceae</taxon>
        <taxon>Paraburkholderia</taxon>
    </lineage>
</organism>
<dbReference type="AlphaFoldDB" id="A0A4V2NG55"/>
<reference evidence="1 2" key="1">
    <citation type="submission" date="2017-02" db="EMBL/GenBank/DDBJ databases">
        <title>Paraburkholderia sophoroidis sp. nov. and Paraburkholderia steynii sp. nov. rhizobial symbionts of the fynbos legume Hypocalyptus sophoroides.</title>
        <authorList>
            <person name="Steenkamp E.T."/>
            <person name="Beukes C.W."/>
            <person name="Van Zyl E."/>
            <person name="Avontuur J."/>
            <person name="Chan W.Y."/>
            <person name="Hassen A."/>
            <person name="Palmer M."/>
            <person name="Mthombeni L."/>
            <person name="Phalane F."/>
            <person name="Sereme K."/>
            <person name="Venter S.N."/>
        </authorList>
    </citation>
    <scope>NUCLEOTIDE SEQUENCE [LARGE SCALE GENOMIC DNA]</scope>
    <source>
        <strain evidence="1 2">HC1.1ba</strain>
    </source>
</reference>
<dbReference type="EMBL" id="MWML01000365">
    <property type="protein sequence ID" value="TCG03628.1"/>
    <property type="molecule type" value="Genomic_DNA"/>
</dbReference>
<proteinExistence type="predicted"/>
<protein>
    <submittedName>
        <fullName evidence="1">Uncharacterized protein</fullName>
    </submittedName>
</protein>
<comment type="caution">
    <text evidence="1">The sequence shown here is derived from an EMBL/GenBank/DDBJ whole genome shotgun (WGS) entry which is preliminary data.</text>
</comment>
<gene>
    <name evidence="1" type="ORF">BZM27_46900</name>
</gene>
<name>A0A4V2NG55_9BURK</name>
<accession>A0A4V2NG55</accession>
<dbReference type="Proteomes" id="UP000294200">
    <property type="component" value="Unassembled WGS sequence"/>
</dbReference>
<sequence length="147" mass="16068">MGTRGGRCAESGDTRFATQSRYAAIGAAEPVYRTPFQQPAWEGKTLCFCAGNERIAHALHDHLTFFDCRRTVHLCAEFNALVVTQQQDEIVSEGICGCMACLAKAAADATNTARTRMVLDRPENVMNMMNLRVNLGSAALGRSRGRL</sequence>
<keyword evidence="2" id="KW-1185">Reference proteome</keyword>
<evidence type="ECO:0000313" key="1">
    <source>
        <dbReference type="EMBL" id="TCG03628.1"/>
    </source>
</evidence>
<evidence type="ECO:0000313" key="2">
    <source>
        <dbReference type="Proteomes" id="UP000294200"/>
    </source>
</evidence>